<organism evidence="4 5">
    <name type="scientific">Desulfobulbus propionicus (strain ATCC 33891 / DSM 2032 / VKM B-1956 / 1pr3)</name>
    <dbReference type="NCBI Taxonomy" id="577650"/>
    <lineage>
        <taxon>Bacteria</taxon>
        <taxon>Pseudomonadati</taxon>
        <taxon>Thermodesulfobacteriota</taxon>
        <taxon>Desulfobulbia</taxon>
        <taxon>Desulfobulbales</taxon>
        <taxon>Desulfobulbaceae</taxon>
        <taxon>Desulfobulbus</taxon>
    </lineage>
</organism>
<dbReference type="KEGG" id="dpr:Despr_2122"/>
<feature type="region of interest" description="Disordered" evidence="1">
    <location>
        <begin position="1"/>
        <end position="59"/>
    </location>
</feature>
<feature type="compositionally biased region" description="Polar residues" evidence="1">
    <location>
        <begin position="13"/>
        <end position="34"/>
    </location>
</feature>
<evidence type="ECO:0000313" key="4">
    <source>
        <dbReference type="EMBL" id="ADW18269.1"/>
    </source>
</evidence>
<keyword evidence="2" id="KW-0812">Transmembrane</keyword>
<feature type="compositionally biased region" description="Basic residues" evidence="1">
    <location>
        <begin position="40"/>
        <end position="59"/>
    </location>
</feature>
<dbReference type="Gene3D" id="1.10.530.10">
    <property type="match status" value="1"/>
</dbReference>
<keyword evidence="5" id="KW-1185">Reference proteome</keyword>
<proteinExistence type="predicted"/>
<dbReference type="SUPFAM" id="SSF53955">
    <property type="entry name" value="Lysozyme-like"/>
    <property type="match status" value="1"/>
</dbReference>
<dbReference type="AlphaFoldDB" id="A0A7U3YMT1"/>
<feature type="transmembrane region" description="Helical" evidence="2">
    <location>
        <begin position="139"/>
        <end position="159"/>
    </location>
</feature>
<protein>
    <submittedName>
        <fullName evidence="4">Lytic transglycosylase catalytic</fullName>
    </submittedName>
</protein>
<sequence length="383" mass="41947">MDKKAKSAKKTPPANTEQASPPDTAPSENQQPPSASKPPVQRKPRSTAKKGTGRKRRRKKPALLTRHLIALTTVEIACLTLSAMTGIVVLLGHATERFSGTSLLSHLLPFTTGVLALVVAAALLLIGWLRLRRWLGQKWLFLPAILALTMVLVIGGFALKGSFFFAFSQFRILVGGKEEASRITLTHQVFAAYRRHDPSQLRQMIERAKPYGPDIDAAAQAFGLDPDLLHGIAATESSFLPRESKDGGQGLFQITQVPEAALREAGSRLGVDRPVITNHRHNGFIAAATLNHYLGQMNNDLFLGLLAYNIGPKNGGLRFIMQQYGATDFITVQPYLQQLPRDYPIRVLSQALAFRLFRKGGTLPAYEEGLNAVRIQHIGIPGL</sequence>
<dbReference type="Pfam" id="PF01464">
    <property type="entry name" value="SLT"/>
    <property type="match status" value="1"/>
</dbReference>
<gene>
    <name evidence="4" type="ordered locus">Despr_2122</name>
</gene>
<dbReference type="Proteomes" id="UP000006365">
    <property type="component" value="Chromosome"/>
</dbReference>
<dbReference type="InterPro" id="IPR023346">
    <property type="entry name" value="Lysozyme-like_dom_sf"/>
</dbReference>
<keyword evidence="2" id="KW-1133">Transmembrane helix</keyword>
<evidence type="ECO:0000256" key="1">
    <source>
        <dbReference type="SAM" id="MobiDB-lite"/>
    </source>
</evidence>
<dbReference type="EMBL" id="CP002364">
    <property type="protein sequence ID" value="ADW18269.1"/>
    <property type="molecule type" value="Genomic_DNA"/>
</dbReference>
<feature type="transmembrane region" description="Helical" evidence="2">
    <location>
        <begin position="64"/>
        <end position="91"/>
    </location>
</feature>
<evidence type="ECO:0000313" key="5">
    <source>
        <dbReference type="Proteomes" id="UP000006365"/>
    </source>
</evidence>
<reference evidence="4 5" key="1">
    <citation type="journal article" date="2011" name="Stand. Genomic Sci.">
        <title>Complete genome sequence of Desulfobulbus propionicus type strain (1pr3).</title>
        <authorList>
            <person name="Pagani I."/>
            <person name="Lapidus A."/>
            <person name="Nolan M."/>
            <person name="Lucas S."/>
            <person name="Hammon N."/>
            <person name="Deshpande S."/>
            <person name="Cheng J.F."/>
            <person name="Chertkov O."/>
            <person name="Davenport K."/>
            <person name="Tapia R."/>
            <person name="Han C."/>
            <person name="Goodwin L."/>
            <person name="Pitluck S."/>
            <person name="Liolios K."/>
            <person name="Mavromatis K."/>
            <person name="Ivanova N."/>
            <person name="Mikhailova N."/>
            <person name="Pati A."/>
            <person name="Chen A."/>
            <person name="Palaniappan K."/>
            <person name="Land M."/>
            <person name="Hauser L."/>
            <person name="Chang Y.J."/>
            <person name="Jeffries C.D."/>
            <person name="Detter J.C."/>
            <person name="Brambilla E."/>
            <person name="Kannan K.P."/>
            <person name="Djao O.D."/>
            <person name="Rohde M."/>
            <person name="Pukall R."/>
            <person name="Spring S."/>
            <person name="Goker M."/>
            <person name="Sikorski J."/>
            <person name="Woyke T."/>
            <person name="Bristow J."/>
            <person name="Eisen J.A."/>
            <person name="Markowitz V."/>
            <person name="Hugenholtz P."/>
            <person name="Kyrpides N.C."/>
            <person name="Klenk H.P."/>
        </authorList>
    </citation>
    <scope>NUCLEOTIDE SEQUENCE [LARGE SCALE GENOMIC DNA]</scope>
    <source>
        <strain evidence="5">ATCC 33891 / DSM 2032 / 1pr3</strain>
    </source>
</reference>
<feature type="domain" description="Transglycosylase SLT" evidence="3">
    <location>
        <begin position="215"/>
        <end position="314"/>
    </location>
</feature>
<evidence type="ECO:0000256" key="2">
    <source>
        <dbReference type="SAM" id="Phobius"/>
    </source>
</evidence>
<name>A0A7U3YMT1_DESPD</name>
<keyword evidence="2" id="KW-0472">Membrane</keyword>
<dbReference type="RefSeq" id="WP_015724808.1">
    <property type="nucleotide sequence ID" value="NC_014972.1"/>
</dbReference>
<dbReference type="InterPro" id="IPR008258">
    <property type="entry name" value="Transglycosylase_SLT_dom_1"/>
</dbReference>
<evidence type="ECO:0000259" key="3">
    <source>
        <dbReference type="Pfam" id="PF01464"/>
    </source>
</evidence>
<accession>A0A7U3YMT1</accession>
<feature type="transmembrane region" description="Helical" evidence="2">
    <location>
        <begin position="103"/>
        <end position="127"/>
    </location>
</feature>